<evidence type="ECO:0000313" key="2">
    <source>
        <dbReference type="Proteomes" id="UP000006201"/>
    </source>
</evidence>
<dbReference type="Proteomes" id="UP000006201">
    <property type="component" value="Unassembled WGS sequence"/>
</dbReference>
<proteinExistence type="predicted"/>
<gene>
    <name evidence="1" type="ORF">PTD2_20967</name>
</gene>
<evidence type="ECO:0000313" key="1">
    <source>
        <dbReference type="EMBL" id="EAR28327.1"/>
    </source>
</evidence>
<name>A4CAB9_9GAMM</name>
<keyword evidence="2" id="KW-1185">Reference proteome</keyword>
<dbReference type="STRING" id="87626.PTD2_20967"/>
<comment type="caution">
    <text evidence="1">The sequence shown here is derived from an EMBL/GenBank/DDBJ whole genome shotgun (WGS) entry which is preliminary data.</text>
</comment>
<sequence>MPLNSLPSVVRHSQIRDVYGAVEDVELLFLIKKLVLWVPNALSNALKTLWLDLRNFDF</sequence>
<accession>A4CAB9</accession>
<organism evidence="1 2">
    <name type="scientific">Pseudoalteromonas tunicata D2</name>
    <dbReference type="NCBI Taxonomy" id="87626"/>
    <lineage>
        <taxon>Bacteria</taxon>
        <taxon>Pseudomonadati</taxon>
        <taxon>Pseudomonadota</taxon>
        <taxon>Gammaproteobacteria</taxon>
        <taxon>Alteromonadales</taxon>
        <taxon>Pseudoalteromonadaceae</taxon>
        <taxon>Pseudoalteromonas</taxon>
    </lineage>
</organism>
<reference evidence="1 2" key="1">
    <citation type="submission" date="2006-02" db="EMBL/GenBank/DDBJ databases">
        <authorList>
            <person name="Moran M.A."/>
            <person name="Kjelleberg S."/>
            <person name="Egan S."/>
            <person name="Saunders N."/>
            <person name="Thomas T."/>
            <person name="Ferriera S."/>
            <person name="Johnson J."/>
            <person name="Kravitz S."/>
            <person name="Halpern A."/>
            <person name="Remington K."/>
            <person name="Beeson K."/>
            <person name="Tran B."/>
            <person name="Rogers Y.-H."/>
            <person name="Friedman R."/>
            <person name="Venter J.C."/>
        </authorList>
    </citation>
    <scope>NUCLEOTIDE SEQUENCE [LARGE SCALE GENOMIC DNA]</scope>
    <source>
        <strain evidence="1 2">D2</strain>
    </source>
</reference>
<dbReference type="EMBL" id="AAOH01000004">
    <property type="protein sequence ID" value="EAR28327.1"/>
    <property type="molecule type" value="Genomic_DNA"/>
</dbReference>
<dbReference type="HOGENOM" id="CLU_2976017_0_0_6"/>
<dbReference type="AlphaFoldDB" id="A4CAB9"/>
<protein>
    <submittedName>
        <fullName evidence="1">Uncharacterized protein</fullName>
    </submittedName>
</protein>